<dbReference type="InterPro" id="IPR012337">
    <property type="entry name" value="RNaseH-like_sf"/>
</dbReference>
<dbReference type="PANTHER" id="PTHR42648">
    <property type="entry name" value="TRANSPOSASE, PUTATIVE-RELATED"/>
    <property type="match status" value="1"/>
</dbReference>
<accession>A0A6L2MB68</accession>
<feature type="domain" description="GAG-pre-integrase" evidence="4">
    <location>
        <begin position="1310"/>
        <end position="1367"/>
    </location>
</feature>
<comment type="caution">
    <text evidence="5">The sequence shown here is derived from an EMBL/GenBank/DDBJ whole genome shotgun (WGS) entry which is preliminary data.</text>
</comment>
<dbReference type="InterPro" id="IPR036397">
    <property type="entry name" value="RNaseH_sf"/>
</dbReference>
<evidence type="ECO:0000313" key="5">
    <source>
        <dbReference type="EMBL" id="GEU70910.1"/>
    </source>
</evidence>
<reference evidence="5" key="1">
    <citation type="journal article" date="2019" name="Sci. Rep.">
        <title>Draft genome of Tanacetum cinerariifolium, the natural source of mosquito coil.</title>
        <authorList>
            <person name="Yamashiro T."/>
            <person name="Shiraishi A."/>
            <person name="Satake H."/>
            <person name="Nakayama K."/>
        </authorList>
    </citation>
    <scope>NUCLEOTIDE SEQUENCE</scope>
</reference>
<keyword evidence="1" id="KW-0175">Coiled coil</keyword>
<dbReference type="GO" id="GO:0003676">
    <property type="term" value="F:nucleic acid binding"/>
    <property type="evidence" value="ECO:0007669"/>
    <property type="project" value="InterPro"/>
</dbReference>
<feature type="coiled-coil region" evidence="1">
    <location>
        <begin position="2062"/>
        <end position="2100"/>
    </location>
</feature>
<dbReference type="InterPro" id="IPR001878">
    <property type="entry name" value="Znf_CCHC"/>
</dbReference>
<dbReference type="InterPro" id="IPR025724">
    <property type="entry name" value="GAG-pre-integrase_dom"/>
</dbReference>
<dbReference type="InterPro" id="IPR039537">
    <property type="entry name" value="Retrotran_Ty1/copia-like"/>
</dbReference>
<protein>
    <submittedName>
        <fullName evidence="5">Uncharacterized protein</fullName>
    </submittedName>
</protein>
<proteinExistence type="predicted"/>
<name>A0A6L2MB68_TANCI</name>
<dbReference type="SUPFAM" id="SSF53098">
    <property type="entry name" value="Ribonuclease H-like"/>
    <property type="match status" value="1"/>
</dbReference>
<sequence length="2175" mass="246989">MADVAQNTKNTTIRYEKNIKFVEQPIGPALDPETADPGTINKYYESVNLEQKVTCLMLSSYAMPKELGVSLILNSLNKDYDPFFQNYNMHSMGKTLAELHDMLKLHEKGIPKKVETPAVLAIREGKIQKDNVRNTKILGKYRMELYMMNRQNGRMILESIENGPLIWPMIEENGVTRPKKYSELSNTEATQADCDVKATNIILQRLPLKVYALVNVKLVRDLHTTNIDQLHAYLGQHKFHANEVRLIHKRNSDPLALVATHQITQTYTPAASGSNSGKQRTIICYNCKREGRMSKQYTKPKRKQDDSWFKDKVLLVQAQANGQILHEEKLAFLADPGITECQATQTVITHNATSQADDLDAYDFNCDELNTLQVALIENLSYYGLDALVEAAIQNSNSSAQQDALILSVIEQLKTQVINCTKINLDNISVNDTLTGELERYKEQVKLSKEGQNVKNPFYLKKAQQLEPKLYDGDVIKNTCAIVIPDSKETLILAEESRSKMILKQQDPMILEKKNSSDPNISKRPTTGEVPKELPKVSMVNTSLKKLKHHLAGFDMVVKERTTHTAITKGSWGFKHTKACFGDEIIPFVKALKDIFNIFNQYLIDELTEVQNVFHQMEQVVEQHRLENNYVSNQSAPSFNQYSDLNELKAQSQEKDMVISKLKERIKSLCGNVNKDKVKKDIEEIETINIKLDHRVSKLIAEKEHLKQTYNQLYYSIKSTRVRSKEQSEALINQVNLKFMEISDLNTNLHEEGLIITALRNELRKLKGKAIVDNTVTTHTIDPEMLKEKVAILKEVVEQGKFLNPLNNSLDHACCPNCSLVFGLRLLQAYDQRLLSAHHFRQQIFRPNRKLIHNSIINGPYVRRMIPEPGDLNREVPVKETFHVQTDDELTENELKQIEADDQAIQTILLGLPEDIYTAVDSCETAQEIWFTSIDGESIESYYHRFVKLMNDLKRNKHFPKKIASNLKFLNNLQPEWSRHVTIVYQTKDLHTSDYTQLYDFLKYNQKKVDDLKAEQLARTQDPLALKATSNNPYTFPVIHQDQSSFNQNYMQQPMPNPKDITDLATAMNMELALMAKAFKLNYTTPTNNHQRISSNPHNRQIAQPGMNIGQDRQMVGGNDGNQFRLQDPRIQNVGNQNGLIVVPGNANQNPNGNGNLVAARAERNATGHNGNQIRCYNCKGVGHFARNYTVKPRRRDDAYLQTHLLIAQKEEARIQLQAEEFDLMAAVADLDEIEEVNANCILMANLQQASTSGTQTDKAPVYDSDGSAEVHNYENCYDNEIFNMFTQEEQYTELLEPIPEPHQVPQNDNNIISEASKTKSWLWHRRLSHLNFGTINHLARHGVVRGLSKLKIEKDHLCSAYAMGKSKKKPQKPKFEDTNQEKLYLLHMDLCGPMHVASINGKKYILIIVNDYSWFTWQNGIVERHNRALIEAARTMLIYAKTPLFLWAEAVATACYTQNRSIIRLRHGKTSYELLHDKLPDLSFFYDPLFQPMFDELLAPPPSVDHPASKFIALIADIVPPEPVASTVIYNDVKEDNHDLDLVHMNNDPFFDVKELPKTSTFRDDPLHESLHGDSTSQGSSSNMRQTHTLFESVGRWTNDHPITNVIGDPSRSVSTRKCSGSDTLHTKSREQLITGQMSFFLGLQISQSPRCIFINQSKYAYEIVKKYGMLSSDSINTPLVEKGKLDKDLQGKPVDATLYCGMIGSLLYLTSSILDLTYAGTINMGLWYSKDTGMSLTAYADADYARCQDTRRSTSGSAQFLGDKLEQMENGIVELYFVWTEYQQADIFTKPLPRERFNFLIKKLGIKSISSDTLKRLTEETDKIMDSTQAQQKALDDVLVALANRLKIGKCNLRLISTLKSKEHTLQVRSFVAIINKCLSGKTTGHDSPHLSQAYKTYYAYATGEKTLKPKYVQKKADSETSSKKSIQAPKGKRPKATAKKQDIIPQLLSQRFSDDEDDDNADNEDNDGQDDDNEQTESDSDGDDFVHPKLSTFDVLVNTNVEMPPSSVTTPPIPLVQPQHQTPVLTPAIVPNDFSKFKQTNLFAEAVSSILGIVDTYLANKMNEAIKTAIQQSDKLRDEAQAKNEDFINKLDENIKKIIKEYIKVQVKEQVSKILPRIEKLVNEQLKAKVLTRSSNEAKTSHVVAANISKLELKKILIDKIENNKSIHRSVQ</sequence>
<gene>
    <name evidence="5" type="ORF">Tci_042888</name>
</gene>
<organism evidence="5">
    <name type="scientific">Tanacetum cinerariifolium</name>
    <name type="common">Dalmatian daisy</name>
    <name type="synonym">Chrysanthemum cinerariifolium</name>
    <dbReference type="NCBI Taxonomy" id="118510"/>
    <lineage>
        <taxon>Eukaryota</taxon>
        <taxon>Viridiplantae</taxon>
        <taxon>Streptophyta</taxon>
        <taxon>Embryophyta</taxon>
        <taxon>Tracheophyta</taxon>
        <taxon>Spermatophyta</taxon>
        <taxon>Magnoliopsida</taxon>
        <taxon>eudicotyledons</taxon>
        <taxon>Gunneridae</taxon>
        <taxon>Pentapetalae</taxon>
        <taxon>asterids</taxon>
        <taxon>campanulids</taxon>
        <taxon>Asterales</taxon>
        <taxon>Asteraceae</taxon>
        <taxon>Asteroideae</taxon>
        <taxon>Anthemideae</taxon>
        <taxon>Anthemidinae</taxon>
        <taxon>Tanacetum</taxon>
    </lineage>
</organism>
<feature type="compositionally biased region" description="Polar residues" evidence="2">
    <location>
        <begin position="1574"/>
        <end position="1586"/>
    </location>
</feature>
<evidence type="ECO:0000259" key="3">
    <source>
        <dbReference type="Pfam" id="PF00098"/>
    </source>
</evidence>
<dbReference type="Pfam" id="PF00098">
    <property type="entry name" value="zf-CCHC"/>
    <property type="match status" value="1"/>
</dbReference>
<dbReference type="PANTHER" id="PTHR42648:SF18">
    <property type="entry name" value="RETROTRANSPOSON, UNCLASSIFIED-LIKE PROTEIN"/>
    <property type="match status" value="1"/>
</dbReference>
<dbReference type="Pfam" id="PF13976">
    <property type="entry name" value="gag_pre-integrs"/>
    <property type="match status" value="1"/>
</dbReference>
<evidence type="ECO:0000259" key="4">
    <source>
        <dbReference type="Pfam" id="PF13976"/>
    </source>
</evidence>
<feature type="compositionally biased region" description="Basic and acidic residues" evidence="2">
    <location>
        <begin position="1563"/>
        <end position="1573"/>
    </location>
</feature>
<evidence type="ECO:0000256" key="2">
    <source>
        <dbReference type="SAM" id="MobiDB-lite"/>
    </source>
</evidence>
<feature type="region of interest" description="Disordered" evidence="2">
    <location>
        <begin position="1915"/>
        <end position="1990"/>
    </location>
</feature>
<feature type="compositionally biased region" description="Acidic residues" evidence="2">
    <location>
        <begin position="1957"/>
        <end position="1986"/>
    </location>
</feature>
<evidence type="ECO:0000256" key="1">
    <source>
        <dbReference type="SAM" id="Coils"/>
    </source>
</evidence>
<feature type="region of interest" description="Disordered" evidence="2">
    <location>
        <begin position="1563"/>
        <end position="1586"/>
    </location>
</feature>
<dbReference type="Gene3D" id="3.30.420.10">
    <property type="entry name" value="Ribonuclease H-like superfamily/Ribonuclease H"/>
    <property type="match status" value="1"/>
</dbReference>
<feature type="domain" description="CCHC-type" evidence="3">
    <location>
        <begin position="1175"/>
        <end position="1188"/>
    </location>
</feature>
<dbReference type="GO" id="GO:0008270">
    <property type="term" value="F:zinc ion binding"/>
    <property type="evidence" value="ECO:0007669"/>
    <property type="project" value="InterPro"/>
</dbReference>
<feature type="region of interest" description="Disordered" evidence="2">
    <location>
        <begin position="513"/>
        <end position="533"/>
    </location>
</feature>
<dbReference type="EMBL" id="BKCJ010006204">
    <property type="protein sequence ID" value="GEU70910.1"/>
    <property type="molecule type" value="Genomic_DNA"/>
</dbReference>